<dbReference type="GO" id="GO:0016787">
    <property type="term" value="F:hydrolase activity"/>
    <property type="evidence" value="ECO:0007669"/>
    <property type="project" value="UniProtKB-KW"/>
</dbReference>
<dbReference type="GO" id="GO:0005524">
    <property type="term" value="F:ATP binding"/>
    <property type="evidence" value="ECO:0007669"/>
    <property type="project" value="UniProtKB-UniRule"/>
</dbReference>
<evidence type="ECO:0000259" key="11">
    <source>
        <dbReference type="PROSITE" id="PS50162"/>
    </source>
</evidence>
<dbReference type="Proteomes" id="UP000005143">
    <property type="component" value="Unassembled WGS sequence"/>
</dbReference>
<dbReference type="InterPro" id="IPR020588">
    <property type="entry name" value="RecA_ATP-bd"/>
</dbReference>
<evidence type="ECO:0000256" key="5">
    <source>
        <dbReference type="ARBA" id="ARBA00022840"/>
    </source>
</evidence>
<dbReference type="GO" id="GO:0000725">
    <property type="term" value="P:recombinational repair"/>
    <property type="evidence" value="ECO:0007669"/>
    <property type="project" value="TreeGrafter"/>
</dbReference>
<dbReference type="InterPro" id="IPR014721">
    <property type="entry name" value="Ribsml_uS5_D2-typ_fold_subgr"/>
</dbReference>
<keyword evidence="13" id="KW-1185">Reference proteome</keyword>
<dbReference type="Gene3D" id="3.30.230.10">
    <property type="match status" value="1"/>
</dbReference>
<dbReference type="FunFam" id="3.40.50.300:FF:000050">
    <property type="entry name" value="DNA repair protein RadA"/>
    <property type="match status" value="1"/>
</dbReference>
<proteinExistence type="inferred from homology"/>
<dbReference type="GO" id="GO:0005829">
    <property type="term" value="C:cytosol"/>
    <property type="evidence" value="ECO:0007669"/>
    <property type="project" value="TreeGrafter"/>
</dbReference>
<gene>
    <name evidence="12" type="ORF">PAI11_06040</name>
</gene>
<sequence length="409" mass="42430">MRLGEVTAPRVPRLRTGLGEVDRVLGGGLVPGSLVLLGGSPGIGKSTLLNMVLGRLAGDGRSTLYVSGEESAAQVRLRAERLAGAGGGTPSALEVPILAETDLDTVVATLEAERPDVCVIDSVQTLHDTGLSGAPGSVGQVREVAGRLMEVAKRLDVATVLVGHVTKEGALAGPRVLEHLVDCVLQFEGERERTYRTLRAHKNRFGSTNEAGVFEMRDSGLVEVLDPSARFVGEATRAAGSVVLCAMEGTRPLLVEVQALVSPSELVPPRRVCNGIDRNRLALVLAVLGRHAGLSTSTSDVFVNVVGGVRADEPGADLAVALAVASAARGLVPGAAAGPTPAADAGGDERPPLPVACFGEVGLTGELRAVAHGDRRLAEARKFGLSSVIEPDRCGTLREALRVALPRRR</sequence>
<dbReference type="InterPro" id="IPR004504">
    <property type="entry name" value="DNA_repair_RadA"/>
</dbReference>
<dbReference type="MEROPS" id="S16.A04"/>
<evidence type="ECO:0000256" key="2">
    <source>
        <dbReference type="ARBA" id="ARBA00022741"/>
    </source>
</evidence>
<dbReference type="NCBIfam" id="TIGR00416">
    <property type="entry name" value="sms"/>
    <property type="match status" value="1"/>
</dbReference>
<dbReference type="InterPro" id="IPR020568">
    <property type="entry name" value="Ribosomal_Su5_D2-typ_SF"/>
</dbReference>
<keyword evidence="1 10" id="KW-0479">Metal-binding</keyword>
<feature type="domain" description="RecA family profile 1" evidence="11">
    <location>
        <begin position="10"/>
        <end position="165"/>
    </location>
</feature>
<dbReference type="Pfam" id="PF13481">
    <property type="entry name" value="AAA_25"/>
    <property type="match status" value="1"/>
</dbReference>
<protein>
    <recommendedName>
        <fullName evidence="9 10">DNA repair protein RadA</fullName>
    </recommendedName>
</protein>
<name>H0E1E2_9ACTN</name>
<evidence type="ECO:0000313" key="12">
    <source>
        <dbReference type="EMBL" id="EHN12496.1"/>
    </source>
</evidence>
<keyword evidence="10" id="KW-0863">Zinc-finger</keyword>
<dbReference type="Gene3D" id="3.40.50.300">
    <property type="entry name" value="P-loop containing nucleotide triphosphate hydrolases"/>
    <property type="match status" value="1"/>
</dbReference>
<keyword evidence="5 10" id="KW-0067">ATP-binding</keyword>
<keyword evidence="7 10" id="KW-0238">DNA-binding</keyword>
<dbReference type="InterPro" id="IPR027417">
    <property type="entry name" value="P-loop_NTPase"/>
</dbReference>
<keyword evidence="8 10" id="KW-0234">DNA repair</keyword>
<dbReference type="SUPFAM" id="SSF54211">
    <property type="entry name" value="Ribosomal protein S5 domain 2-like"/>
    <property type="match status" value="1"/>
</dbReference>
<dbReference type="InterPro" id="IPR003593">
    <property type="entry name" value="AAA+_ATPase"/>
</dbReference>
<keyword evidence="10" id="KW-0862">Zinc</keyword>
<dbReference type="PATRIC" id="fig|1097667.3.peg.601"/>
<dbReference type="SMART" id="SM00382">
    <property type="entry name" value="AAA"/>
    <property type="match status" value="1"/>
</dbReference>
<evidence type="ECO:0000256" key="6">
    <source>
        <dbReference type="ARBA" id="ARBA00023016"/>
    </source>
</evidence>
<dbReference type="SUPFAM" id="SSF52540">
    <property type="entry name" value="P-loop containing nucleoside triphosphate hydrolases"/>
    <property type="match status" value="1"/>
</dbReference>
<evidence type="ECO:0000256" key="10">
    <source>
        <dbReference type="RuleBase" id="RU003555"/>
    </source>
</evidence>
<dbReference type="EMBL" id="AGUD01000020">
    <property type="protein sequence ID" value="EHN12496.1"/>
    <property type="molecule type" value="Genomic_DNA"/>
</dbReference>
<keyword evidence="3 10" id="KW-0227">DNA damage</keyword>
<comment type="caution">
    <text evidence="12">The sequence shown here is derived from an EMBL/GenBank/DDBJ whole genome shotgun (WGS) entry which is preliminary data.</text>
</comment>
<dbReference type="GO" id="GO:0003684">
    <property type="term" value="F:damaged DNA binding"/>
    <property type="evidence" value="ECO:0007669"/>
    <property type="project" value="InterPro"/>
</dbReference>
<evidence type="ECO:0000256" key="3">
    <source>
        <dbReference type="ARBA" id="ARBA00022763"/>
    </source>
</evidence>
<evidence type="ECO:0000256" key="9">
    <source>
        <dbReference type="NCBIfam" id="TIGR00416"/>
    </source>
</evidence>
<comment type="similarity">
    <text evidence="10">Belongs to the RecA family. RadA subfamily.</text>
</comment>
<keyword evidence="2 10" id="KW-0547">Nucleotide-binding</keyword>
<keyword evidence="6" id="KW-0346">Stress response</keyword>
<dbReference type="GO" id="GO:0008270">
    <property type="term" value="F:zinc ion binding"/>
    <property type="evidence" value="ECO:0007669"/>
    <property type="project" value="UniProtKB-KW"/>
</dbReference>
<keyword evidence="4" id="KW-0378">Hydrolase</keyword>
<reference evidence="12 13" key="1">
    <citation type="journal article" date="2013" name="Biodegradation">
        <title>Quantitative proteomic analysis of ibuprofen-degrading Patulibacter sp. strain I11.</title>
        <authorList>
            <person name="Almeida B."/>
            <person name="Kjeldal H."/>
            <person name="Lolas I."/>
            <person name="Knudsen A.D."/>
            <person name="Carvalho G."/>
            <person name="Nielsen K.L."/>
            <person name="Barreto Crespo M.T."/>
            <person name="Stensballe A."/>
            <person name="Nielsen J.L."/>
        </authorList>
    </citation>
    <scope>NUCLEOTIDE SEQUENCE [LARGE SCALE GENOMIC DNA]</scope>
    <source>
        <strain evidence="12 13">I11</strain>
    </source>
</reference>
<accession>H0E1E2</accession>
<dbReference type="PANTHER" id="PTHR32472:SF10">
    <property type="entry name" value="DNA REPAIR PROTEIN RADA-LIKE PROTEIN"/>
    <property type="match status" value="1"/>
</dbReference>
<dbReference type="AlphaFoldDB" id="H0E1E2"/>
<evidence type="ECO:0000256" key="4">
    <source>
        <dbReference type="ARBA" id="ARBA00022801"/>
    </source>
</evidence>
<evidence type="ECO:0000256" key="1">
    <source>
        <dbReference type="ARBA" id="ARBA00022723"/>
    </source>
</evidence>
<comment type="function">
    <text evidence="10">DNA-dependent ATPase involved in processing of recombination intermediates, plays a role in repairing DNA breaks. Stimulates the branch migration of RecA-mediated strand transfer reactions, allowing the 3' invading strand to extend heteroduplex DNA faster. Binds ssDNA in the presence of ADP but not other nucleotides, has ATPase activity that is stimulated by ssDNA and various branched DNA structures, but inhibited by SSB. Does not have RecA's homology-searching function.</text>
</comment>
<dbReference type="PRINTS" id="PR01874">
    <property type="entry name" value="DNAREPAIRADA"/>
</dbReference>
<dbReference type="GO" id="GO:0140664">
    <property type="term" value="F:ATP-dependent DNA damage sensor activity"/>
    <property type="evidence" value="ECO:0007669"/>
    <property type="project" value="InterPro"/>
</dbReference>
<evidence type="ECO:0000313" key="13">
    <source>
        <dbReference type="Proteomes" id="UP000005143"/>
    </source>
</evidence>
<organism evidence="12 13">
    <name type="scientific">Patulibacter medicamentivorans</name>
    <dbReference type="NCBI Taxonomy" id="1097667"/>
    <lineage>
        <taxon>Bacteria</taxon>
        <taxon>Bacillati</taxon>
        <taxon>Actinomycetota</taxon>
        <taxon>Thermoleophilia</taxon>
        <taxon>Solirubrobacterales</taxon>
        <taxon>Patulibacteraceae</taxon>
        <taxon>Patulibacter</taxon>
    </lineage>
</organism>
<dbReference type="PANTHER" id="PTHR32472">
    <property type="entry name" value="DNA REPAIR PROTEIN RADA"/>
    <property type="match status" value="1"/>
</dbReference>
<evidence type="ECO:0000256" key="7">
    <source>
        <dbReference type="ARBA" id="ARBA00023125"/>
    </source>
</evidence>
<dbReference type="PROSITE" id="PS50162">
    <property type="entry name" value="RECA_2"/>
    <property type="match status" value="1"/>
</dbReference>
<evidence type="ECO:0000256" key="8">
    <source>
        <dbReference type="ARBA" id="ARBA00023204"/>
    </source>
</evidence>